<organism evidence="12 13">
    <name type="scientific">Thermoflexus hugenholtzii JAD2</name>
    <dbReference type="NCBI Taxonomy" id="877466"/>
    <lineage>
        <taxon>Bacteria</taxon>
        <taxon>Bacillati</taxon>
        <taxon>Chloroflexota</taxon>
        <taxon>Thermoflexia</taxon>
        <taxon>Thermoflexales</taxon>
        <taxon>Thermoflexaceae</taxon>
        <taxon>Thermoflexus</taxon>
    </lineage>
</organism>
<evidence type="ECO:0000256" key="5">
    <source>
        <dbReference type="ARBA" id="ARBA00023136"/>
    </source>
</evidence>
<evidence type="ECO:0000313" key="12">
    <source>
        <dbReference type="EMBL" id="SNB52683.1"/>
    </source>
</evidence>
<dbReference type="OrthoDB" id="9800276at2"/>
<evidence type="ECO:0000256" key="10">
    <source>
        <dbReference type="SAM" id="Phobius"/>
    </source>
</evidence>
<evidence type="ECO:0000256" key="9">
    <source>
        <dbReference type="ARBA" id="ARBA00040345"/>
    </source>
</evidence>
<dbReference type="PANTHER" id="PTHR43646">
    <property type="entry name" value="GLYCOSYLTRANSFERASE"/>
    <property type="match status" value="1"/>
</dbReference>
<dbReference type="InterPro" id="IPR001173">
    <property type="entry name" value="Glyco_trans_2-like"/>
</dbReference>
<keyword evidence="10" id="KW-1133">Transmembrane helix</keyword>
<dbReference type="Pfam" id="PF00535">
    <property type="entry name" value="Glycos_transf_2"/>
    <property type="match status" value="1"/>
</dbReference>
<evidence type="ECO:0000313" key="13">
    <source>
        <dbReference type="Proteomes" id="UP000197025"/>
    </source>
</evidence>
<evidence type="ECO:0000256" key="1">
    <source>
        <dbReference type="ARBA" id="ARBA00004236"/>
    </source>
</evidence>
<keyword evidence="4 12" id="KW-0808">Transferase</keyword>
<keyword evidence="3" id="KW-0328">Glycosyltransferase</keyword>
<name>A0A212Q063_9CHLR</name>
<dbReference type="Proteomes" id="UP000197025">
    <property type="component" value="Unassembled WGS sequence"/>
</dbReference>
<evidence type="ECO:0000256" key="7">
    <source>
        <dbReference type="ARBA" id="ARBA00037904"/>
    </source>
</evidence>
<evidence type="ECO:0000256" key="2">
    <source>
        <dbReference type="ARBA" id="ARBA00022475"/>
    </source>
</evidence>
<comment type="similarity">
    <text evidence="8">Belongs to the glycosyltransferase 2 family. CrtQ subfamily.</text>
</comment>
<dbReference type="RefSeq" id="WP_088570131.1">
    <property type="nucleotide sequence ID" value="NZ_FYEK01000003.1"/>
</dbReference>
<proteinExistence type="inferred from homology"/>
<dbReference type="SUPFAM" id="SSF53448">
    <property type="entry name" value="Nucleotide-diphospho-sugar transferases"/>
    <property type="match status" value="1"/>
</dbReference>
<gene>
    <name evidence="12" type="ORF">SAMN02746019_00023640</name>
</gene>
<sequence>MSGRSLRDLPIPELAAVLLSWWAFARASRLPRLALPPPQELLPALSIIVPARNEARNLRRLLPSLCGLRYPGPLEILVVDDESEDETAEVAVAFEATVLRAGPRPPGWLGKPFAAHRGAEAASGEWLLFTDADTWHAPDSAARAVAWALQHQVDALTLFPDLETERIWEAAALAVAFAGLFAGLRRFDGLINGQYLLIPRAVYFASGGFAAVRDRMLEDLAFGQRLRALGYRIALVDGRDVVRVRTDGDLRAWIHRMGRWAAGVMEAQAMRPWVPVLLTAGMAFPLGEVRRGRLGARLLRWALAGLGAYPWAQRWGWPAAAGLAPLGAALLAGSALWGLARRWSGHGIPWKGRRVR</sequence>
<evidence type="ECO:0000259" key="11">
    <source>
        <dbReference type="Pfam" id="PF00535"/>
    </source>
</evidence>
<feature type="domain" description="Glycosyltransferase 2-like" evidence="11">
    <location>
        <begin position="46"/>
        <end position="218"/>
    </location>
</feature>
<comment type="pathway">
    <text evidence="7">Carotenoid biosynthesis; staphyloxanthin biosynthesis; staphyloxanthin from farnesyl diphosphate: step 4/5.</text>
</comment>
<evidence type="ECO:0000256" key="4">
    <source>
        <dbReference type="ARBA" id="ARBA00022679"/>
    </source>
</evidence>
<comment type="subcellular location">
    <subcellularLocation>
        <location evidence="1">Cell membrane</location>
    </subcellularLocation>
</comment>
<dbReference type="GO" id="GO:0005886">
    <property type="term" value="C:plasma membrane"/>
    <property type="evidence" value="ECO:0007669"/>
    <property type="project" value="UniProtKB-SubCell"/>
</dbReference>
<dbReference type="PANTHER" id="PTHR43646:SF2">
    <property type="entry name" value="GLYCOSYLTRANSFERASE 2-LIKE DOMAIN-CONTAINING PROTEIN"/>
    <property type="match status" value="1"/>
</dbReference>
<keyword evidence="13" id="KW-1185">Reference proteome</keyword>
<dbReference type="EMBL" id="FYEK01000003">
    <property type="protein sequence ID" value="SNB52683.1"/>
    <property type="molecule type" value="Genomic_DNA"/>
</dbReference>
<evidence type="ECO:0000256" key="8">
    <source>
        <dbReference type="ARBA" id="ARBA00038120"/>
    </source>
</evidence>
<keyword evidence="10" id="KW-0812">Transmembrane</keyword>
<dbReference type="InterPro" id="IPR029044">
    <property type="entry name" value="Nucleotide-diphossugar_trans"/>
</dbReference>
<reference evidence="13" key="1">
    <citation type="submission" date="2017-06" db="EMBL/GenBank/DDBJ databases">
        <authorList>
            <person name="Varghese N."/>
            <person name="Submissions S."/>
        </authorList>
    </citation>
    <scope>NUCLEOTIDE SEQUENCE [LARGE SCALE GENOMIC DNA]</scope>
    <source>
        <strain evidence="13">JAD2</strain>
    </source>
</reference>
<feature type="transmembrane region" description="Helical" evidence="10">
    <location>
        <begin position="318"/>
        <end position="340"/>
    </location>
</feature>
<dbReference type="Gene3D" id="3.90.550.10">
    <property type="entry name" value="Spore Coat Polysaccharide Biosynthesis Protein SpsA, Chain A"/>
    <property type="match status" value="1"/>
</dbReference>
<dbReference type="GO" id="GO:0016757">
    <property type="term" value="F:glycosyltransferase activity"/>
    <property type="evidence" value="ECO:0007669"/>
    <property type="project" value="UniProtKB-KW"/>
</dbReference>
<keyword evidence="5 10" id="KW-0472">Membrane</keyword>
<protein>
    <recommendedName>
        <fullName evidence="9">4,4'-diaponeurosporenoate glycosyltransferase</fullName>
    </recommendedName>
</protein>
<keyword evidence="2" id="KW-1003">Cell membrane</keyword>
<comment type="function">
    <text evidence="6">Catalyzes the glycosylation of 4,4'-diaponeurosporenoate, i.e. the esterification of glucose at the C1'' position with the carboxyl group of 4,4'-diaponeurosporenic acid, to form glycosyl-4,4'-diaponeurosporenoate. This is a step in the biosynthesis of staphyloxanthin, an orange pigment present in most staphylococci strains.</text>
</comment>
<accession>A0A212Q063</accession>
<evidence type="ECO:0000256" key="3">
    <source>
        <dbReference type="ARBA" id="ARBA00022676"/>
    </source>
</evidence>
<evidence type="ECO:0000256" key="6">
    <source>
        <dbReference type="ARBA" id="ARBA00037281"/>
    </source>
</evidence>
<dbReference type="AlphaFoldDB" id="A0A212Q063"/>
<dbReference type="InParanoid" id="A0A212Q063"/>